<feature type="binding site" evidence="13">
    <location>
        <position position="387"/>
    </location>
    <ligand>
        <name>Zn(2+)</name>
        <dbReference type="ChEBI" id="CHEBI:29105"/>
        <note>catalytic</note>
    </ligand>
</feature>
<dbReference type="PANTHER" id="PTHR11451">
    <property type="entry name" value="THREONINE-TRNA LIGASE"/>
    <property type="match status" value="1"/>
</dbReference>
<dbReference type="InterPro" id="IPR045864">
    <property type="entry name" value="aa-tRNA-synth_II/BPL/LPL"/>
</dbReference>
<dbReference type="InterPro" id="IPR047246">
    <property type="entry name" value="ThrRS_anticodon"/>
</dbReference>
<comment type="cofactor">
    <cofactor evidence="13">
        <name>Zn(2+)</name>
        <dbReference type="ChEBI" id="CHEBI:29105"/>
    </cofactor>
    <text evidence="13">Binds 1 zinc ion per subunit.</text>
</comment>
<keyword evidence="11 13" id="KW-0030">Aminoacyl-tRNA synthetase</keyword>
<dbReference type="InterPro" id="IPR033728">
    <property type="entry name" value="ThrRS_core"/>
</dbReference>
<comment type="catalytic activity">
    <reaction evidence="12 13">
        <text>tRNA(Thr) + L-threonine + ATP = L-threonyl-tRNA(Thr) + AMP + diphosphate + H(+)</text>
        <dbReference type="Rhea" id="RHEA:24624"/>
        <dbReference type="Rhea" id="RHEA-COMP:9670"/>
        <dbReference type="Rhea" id="RHEA-COMP:9704"/>
        <dbReference type="ChEBI" id="CHEBI:15378"/>
        <dbReference type="ChEBI" id="CHEBI:30616"/>
        <dbReference type="ChEBI" id="CHEBI:33019"/>
        <dbReference type="ChEBI" id="CHEBI:57926"/>
        <dbReference type="ChEBI" id="CHEBI:78442"/>
        <dbReference type="ChEBI" id="CHEBI:78534"/>
        <dbReference type="ChEBI" id="CHEBI:456215"/>
        <dbReference type="EC" id="6.1.1.3"/>
    </reaction>
</comment>
<dbReference type="Gene3D" id="3.30.980.10">
    <property type="entry name" value="Threonyl-trna Synthetase, Chain A, domain 2"/>
    <property type="match status" value="1"/>
</dbReference>
<comment type="similarity">
    <text evidence="1 13">Belongs to the class-II aminoacyl-tRNA synthetase family.</text>
</comment>
<keyword evidence="9 13" id="KW-0694">RNA-binding</keyword>
<dbReference type="Pfam" id="PF00587">
    <property type="entry name" value="tRNA-synt_2b"/>
    <property type="match status" value="1"/>
</dbReference>
<dbReference type="PROSITE" id="PS50862">
    <property type="entry name" value="AA_TRNA_LIGASE_II"/>
    <property type="match status" value="1"/>
</dbReference>
<keyword evidence="17" id="KW-1185">Reference proteome</keyword>
<dbReference type="PANTHER" id="PTHR11451:SF44">
    <property type="entry name" value="THREONINE--TRNA LIGASE, CHLOROPLASTIC_MITOCHONDRIAL 2"/>
    <property type="match status" value="1"/>
</dbReference>
<protein>
    <recommendedName>
        <fullName evidence="13">Threonine--tRNA ligase</fullName>
        <ecNumber evidence="13">6.1.1.3</ecNumber>
    </recommendedName>
    <alternativeName>
        <fullName evidence="13">Threonyl-tRNA synthetase</fullName>
        <shortName evidence="13">ThrRS</shortName>
    </alternativeName>
</protein>
<keyword evidence="7 13" id="KW-0862">Zinc</keyword>
<accession>A0ABT3W7S3</accession>
<evidence type="ECO:0000256" key="6">
    <source>
        <dbReference type="ARBA" id="ARBA00022741"/>
    </source>
</evidence>
<name>A0ABT3W7S3_9PROT</name>
<dbReference type="SUPFAM" id="SSF81271">
    <property type="entry name" value="TGS-like"/>
    <property type="match status" value="1"/>
</dbReference>
<dbReference type="Gene3D" id="3.30.930.10">
    <property type="entry name" value="Bira Bifunctional Protein, Domain 2"/>
    <property type="match status" value="1"/>
</dbReference>
<dbReference type="InterPro" id="IPR002314">
    <property type="entry name" value="aa-tRNA-synt_IIb"/>
</dbReference>
<dbReference type="RefSeq" id="WP_099027001.1">
    <property type="nucleotide sequence ID" value="NZ_JANIDW010000003.1"/>
</dbReference>
<dbReference type="InterPro" id="IPR036621">
    <property type="entry name" value="Anticodon-bd_dom_sf"/>
</dbReference>
<keyword evidence="10 13" id="KW-0648">Protein biosynthesis</keyword>
<keyword evidence="3 13" id="KW-0820">tRNA-binding</keyword>
<evidence type="ECO:0000256" key="1">
    <source>
        <dbReference type="ARBA" id="ARBA00008226"/>
    </source>
</evidence>
<dbReference type="InterPro" id="IPR012947">
    <property type="entry name" value="tRNA_SAD"/>
</dbReference>
<dbReference type="EC" id="6.1.1.3" evidence="13"/>
<dbReference type="CDD" id="cd01667">
    <property type="entry name" value="TGS_ThrRS"/>
    <property type="match status" value="1"/>
</dbReference>
<organism evidence="16 17">
    <name type="scientific">Bombella saccharophila</name>
    <dbReference type="NCBI Taxonomy" id="2967338"/>
    <lineage>
        <taxon>Bacteria</taxon>
        <taxon>Pseudomonadati</taxon>
        <taxon>Pseudomonadota</taxon>
        <taxon>Alphaproteobacteria</taxon>
        <taxon>Acetobacterales</taxon>
        <taxon>Acetobacteraceae</taxon>
        <taxon>Bombella</taxon>
    </lineage>
</organism>
<dbReference type="InterPro" id="IPR004095">
    <property type="entry name" value="TGS"/>
</dbReference>
<feature type="domain" description="Aminoacyl-transfer RNA synthetases class-II family profile" evidence="14">
    <location>
        <begin position="270"/>
        <end position="536"/>
    </location>
</feature>
<feature type="domain" description="TGS" evidence="15">
    <location>
        <begin position="1"/>
        <end position="61"/>
    </location>
</feature>
<dbReference type="PRINTS" id="PR01047">
    <property type="entry name" value="TRNASYNTHTHR"/>
</dbReference>
<reference evidence="16 17" key="1">
    <citation type="submission" date="2022-07" db="EMBL/GenBank/DDBJ databases">
        <title>Bombella genomes.</title>
        <authorList>
            <person name="Harer L."/>
            <person name="Styblova S."/>
            <person name="Ehrmann M."/>
        </authorList>
    </citation>
    <scope>NUCLEOTIDE SEQUENCE [LARGE SCALE GENOMIC DNA]</scope>
    <source>
        <strain evidence="16 17">TMW 2.2558</strain>
    </source>
</reference>
<feature type="binding site" evidence="13">
    <location>
        <position position="513"/>
    </location>
    <ligand>
        <name>Zn(2+)</name>
        <dbReference type="ChEBI" id="CHEBI:29105"/>
        <note>catalytic</note>
    </ligand>
</feature>
<feature type="binding site" evidence="13">
    <location>
        <position position="336"/>
    </location>
    <ligand>
        <name>Zn(2+)</name>
        <dbReference type="ChEBI" id="CHEBI:29105"/>
        <note>catalytic</note>
    </ligand>
</feature>
<dbReference type="InterPro" id="IPR002320">
    <property type="entry name" value="Thr-tRNA-ligase_IIa"/>
</dbReference>
<dbReference type="Pfam" id="PF07973">
    <property type="entry name" value="tRNA_SAD"/>
    <property type="match status" value="1"/>
</dbReference>
<evidence type="ECO:0000256" key="9">
    <source>
        <dbReference type="ARBA" id="ARBA00022884"/>
    </source>
</evidence>
<dbReference type="Pfam" id="PF03129">
    <property type="entry name" value="HGTP_anticodon"/>
    <property type="match status" value="1"/>
</dbReference>
<keyword evidence="6 13" id="KW-0547">Nucleotide-binding</keyword>
<gene>
    <name evidence="13 16" type="primary">thrS</name>
    <name evidence="16" type="ORF">NQF64_06250</name>
</gene>
<dbReference type="InterPro" id="IPR004154">
    <property type="entry name" value="Anticodon-bd"/>
</dbReference>
<dbReference type="NCBIfam" id="TIGR00418">
    <property type="entry name" value="thrS"/>
    <property type="match status" value="1"/>
</dbReference>
<evidence type="ECO:0000256" key="3">
    <source>
        <dbReference type="ARBA" id="ARBA00022555"/>
    </source>
</evidence>
<comment type="caution">
    <text evidence="16">The sequence shown here is derived from an EMBL/GenBank/DDBJ whole genome shotgun (WGS) entry which is preliminary data.</text>
</comment>
<dbReference type="InterPro" id="IPR012675">
    <property type="entry name" value="Beta-grasp_dom_sf"/>
</dbReference>
<dbReference type="SUPFAM" id="SSF52954">
    <property type="entry name" value="Class II aaRS ABD-related"/>
    <property type="match status" value="1"/>
</dbReference>
<dbReference type="HAMAP" id="MF_00184">
    <property type="entry name" value="Thr_tRNA_synth"/>
    <property type="match status" value="1"/>
</dbReference>
<evidence type="ECO:0000256" key="12">
    <source>
        <dbReference type="ARBA" id="ARBA00049515"/>
    </source>
</evidence>
<evidence type="ECO:0000256" key="13">
    <source>
        <dbReference type="HAMAP-Rule" id="MF_00184"/>
    </source>
</evidence>
<dbReference type="PROSITE" id="PS51880">
    <property type="entry name" value="TGS"/>
    <property type="match status" value="1"/>
</dbReference>
<dbReference type="GO" id="GO:0004829">
    <property type="term" value="F:threonine-tRNA ligase activity"/>
    <property type="evidence" value="ECO:0007669"/>
    <property type="project" value="UniProtKB-EC"/>
</dbReference>
<evidence type="ECO:0000259" key="15">
    <source>
        <dbReference type="PROSITE" id="PS51880"/>
    </source>
</evidence>
<comment type="subunit">
    <text evidence="13">Homodimer.</text>
</comment>
<keyword evidence="2 13" id="KW-0963">Cytoplasm</keyword>
<dbReference type="Proteomes" id="UP001165648">
    <property type="component" value="Unassembled WGS sequence"/>
</dbReference>
<evidence type="ECO:0000313" key="16">
    <source>
        <dbReference type="EMBL" id="MCX5614843.1"/>
    </source>
</evidence>
<dbReference type="InterPro" id="IPR018163">
    <property type="entry name" value="Thr/Ala-tRNA-synth_IIc_edit"/>
</dbReference>
<dbReference type="CDD" id="cd00771">
    <property type="entry name" value="ThrRS_core"/>
    <property type="match status" value="1"/>
</dbReference>
<dbReference type="SMART" id="SM00863">
    <property type="entry name" value="tRNA_SAD"/>
    <property type="match status" value="1"/>
</dbReference>
<comment type="caution">
    <text evidence="13">Lacks conserved residue(s) required for the propagation of feature annotation.</text>
</comment>
<dbReference type="Gene3D" id="3.10.20.30">
    <property type="match status" value="1"/>
</dbReference>
<evidence type="ECO:0000313" key="17">
    <source>
        <dbReference type="Proteomes" id="UP001165648"/>
    </source>
</evidence>
<dbReference type="CDD" id="cd00860">
    <property type="entry name" value="ThrRS_anticodon"/>
    <property type="match status" value="1"/>
</dbReference>
<dbReference type="Gene3D" id="3.30.54.20">
    <property type="match status" value="1"/>
</dbReference>
<dbReference type="EMBL" id="JANIDW010000003">
    <property type="protein sequence ID" value="MCX5614843.1"/>
    <property type="molecule type" value="Genomic_DNA"/>
</dbReference>
<proteinExistence type="inferred from homology"/>
<evidence type="ECO:0000256" key="4">
    <source>
        <dbReference type="ARBA" id="ARBA00022598"/>
    </source>
</evidence>
<evidence type="ECO:0000259" key="14">
    <source>
        <dbReference type="PROSITE" id="PS50862"/>
    </source>
</evidence>
<dbReference type="InterPro" id="IPR012676">
    <property type="entry name" value="TGS-like"/>
</dbReference>
<dbReference type="SUPFAM" id="SSF55681">
    <property type="entry name" value="Class II aaRS and biotin synthetases"/>
    <property type="match status" value="1"/>
</dbReference>
<evidence type="ECO:0000256" key="7">
    <source>
        <dbReference type="ARBA" id="ARBA00022833"/>
    </source>
</evidence>
<keyword evidence="8 13" id="KW-0067">ATP-binding</keyword>
<evidence type="ECO:0000256" key="10">
    <source>
        <dbReference type="ARBA" id="ARBA00022917"/>
    </source>
</evidence>
<evidence type="ECO:0000256" key="8">
    <source>
        <dbReference type="ARBA" id="ARBA00022840"/>
    </source>
</evidence>
<evidence type="ECO:0000256" key="5">
    <source>
        <dbReference type="ARBA" id="ARBA00022723"/>
    </source>
</evidence>
<dbReference type="InterPro" id="IPR006195">
    <property type="entry name" value="aa-tRNA-synth_II"/>
</dbReference>
<comment type="subcellular location">
    <subcellularLocation>
        <location evidence="13">Cytoplasm</location>
    </subcellularLocation>
</comment>
<sequence>MPAITLPDGSIRTFDGAVTGTTIADSIGPGLARAAIAMEVDGKAVDIGFTITQDSAVRFITRKDEDALPMIRHDAAHVMAEAVQALWPGTQVTIGPSIKDGFYYDFFRDKPFTPADFDAIETKMAEIIARGDAFTREVWDRNEAIAFFEERGESFKAELIRDLPESEEISIYRQGEWLDLCRGPHLRTTGDVGNAFKLMRVAGAYWRGDHRNPMLTRIYGTAWRDKKELKAYLERLEEAEKRDHRRIGRDMDLFHIQEEAVGQIFWHQKGWRLYTAVQDYMRRAQNRNGYQEVRTPQLVDRTLWEASGHWDKYREHMFIATVEDEDKTLALKPMNCPCHVQIFRHGLRSYRELPLRMAEFGACHRYEPSGSLHGIMRVRGFTQDDAHIFCTDDQIAEETARFVTMLGEVYKDFGFESFRVKFSDRPETRAGSDEVWDRAEGALKRACEMVGVEYELNPGEGAFYGPKLEFVLTDAIGRDWQCGTLQVDYVLPERLDASYIGEDSARHRPVMLHRAILGSFERFLGILIEQYAGKFPLWLAPTQVVVASIVTDAADYAQEITARLQKAGLHAEADIRNEKINAKVREHSLARVPVILVVGRREAEEGTVSLRRLGEQAQKVLPFEEILPALQEEATPPDLLRAMQQKTA</sequence>
<dbReference type="Gene3D" id="3.40.50.800">
    <property type="entry name" value="Anticodon-binding domain"/>
    <property type="match status" value="1"/>
</dbReference>
<evidence type="ECO:0000256" key="11">
    <source>
        <dbReference type="ARBA" id="ARBA00023146"/>
    </source>
</evidence>
<keyword evidence="4 13" id="KW-0436">Ligase</keyword>
<keyword evidence="5 13" id="KW-0479">Metal-binding</keyword>
<dbReference type="SUPFAM" id="SSF55186">
    <property type="entry name" value="ThrRS/AlaRS common domain"/>
    <property type="match status" value="1"/>
</dbReference>
<evidence type="ECO:0000256" key="2">
    <source>
        <dbReference type="ARBA" id="ARBA00022490"/>
    </source>
</evidence>